<dbReference type="EC" id="2.1.1.-" evidence="6"/>
<name>A0A8B3FIF3_9ACTN</name>
<evidence type="ECO:0000256" key="2">
    <source>
        <dbReference type="ARBA" id="ARBA00022552"/>
    </source>
</evidence>
<proteinExistence type="inferred from homology"/>
<dbReference type="HAMAP" id="MF_00074">
    <property type="entry name" value="16SrRNA_methyltr_G"/>
    <property type="match status" value="1"/>
</dbReference>
<keyword evidence="3 6" id="KW-0489">Methyltransferase</keyword>
<feature type="binding site" evidence="6">
    <location>
        <position position="107"/>
    </location>
    <ligand>
        <name>S-adenosyl-L-methionine</name>
        <dbReference type="ChEBI" id="CHEBI:59789"/>
    </ligand>
</feature>
<comment type="function">
    <text evidence="6">Specifically methylates the N7 position of a guanine in 16S rRNA.</text>
</comment>
<comment type="similarity">
    <text evidence="6">Belongs to the methyltransferase superfamily. RNA methyltransferase RsmG family.</text>
</comment>
<dbReference type="SUPFAM" id="SSF53335">
    <property type="entry name" value="S-adenosyl-L-methionine-dependent methyltransferases"/>
    <property type="match status" value="1"/>
</dbReference>
<reference evidence="7 8" key="1">
    <citation type="submission" date="2018-10" db="EMBL/GenBank/DDBJ databases">
        <title>Propionibacterium australiense Genome Sequencing and Assembly.</title>
        <authorList>
            <person name="Bernier A.-M."/>
            <person name="Bernard K."/>
        </authorList>
    </citation>
    <scope>NUCLEOTIDE SEQUENCE [LARGE SCALE GENOMIC DNA]</scope>
    <source>
        <strain evidence="7 8">NML98A078</strain>
    </source>
</reference>
<accession>A0A8B3FIF3</accession>
<evidence type="ECO:0000256" key="3">
    <source>
        <dbReference type="ARBA" id="ARBA00022603"/>
    </source>
</evidence>
<gene>
    <name evidence="6 7" type="primary">rsmG</name>
    <name evidence="7" type="ORF">D7U36_09180</name>
</gene>
<dbReference type="EMBL" id="RCIW01000013">
    <property type="protein sequence ID" value="RLP08604.1"/>
    <property type="molecule type" value="Genomic_DNA"/>
</dbReference>
<dbReference type="Pfam" id="PF02527">
    <property type="entry name" value="GidB"/>
    <property type="match status" value="1"/>
</dbReference>
<dbReference type="PANTHER" id="PTHR31760:SF0">
    <property type="entry name" value="S-ADENOSYL-L-METHIONINE-DEPENDENT METHYLTRANSFERASES SUPERFAMILY PROTEIN"/>
    <property type="match status" value="1"/>
</dbReference>
<keyword evidence="4 6" id="KW-0808">Transferase</keyword>
<dbReference type="PANTHER" id="PTHR31760">
    <property type="entry name" value="S-ADENOSYL-L-METHIONINE-DEPENDENT METHYLTRANSFERASES SUPERFAMILY PROTEIN"/>
    <property type="match status" value="1"/>
</dbReference>
<dbReference type="Gene3D" id="3.40.50.150">
    <property type="entry name" value="Vaccinia Virus protein VP39"/>
    <property type="match status" value="1"/>
</dbReference>
<evidence type="ECO:0000256" key="6">
    <source>
        <dbReference type="HAMAP-Rule" id="MF_00074"/>
    </source>
</evidence>
<dbReference type="InterPro" id="IPR029063">
    <property type="entry name" value="SAM-dependent_MTases_sf"/>
</dbReference>
<dbReference type="InterPro" id="IPR003682">
    <property type="entry name" value="rRNA_ssu_MeTfrase_G"/>
</dbReference>
<dbReference type="AlphaFoldDB" id="A0A8B3FIF3"/>
<organism evidence="7 8">
    <name type="scientific">Propionibacterium australiense</name>
    <dbReference type="NCBI Taxonomy" id="119981"/>
    <lineage>
        <taxon>Bacteria</taxon>
        <taxon>Bacillati</taxon>
        <taxon>Actinomycetota</taxon>
        <taxon>Actinomycetes</taxon>
        <taxon>Propionibacteriales</taxon>
        <taxon>Propionibacteriaceae</taxon>
        <taxon>Propionibacterium</taxon>
    </lineage>
</organism>
<evidence type="ECO:0000256" key="4">
    <source>
        <dbReference type="ARBA" id="ARBA00022679"/>
    </source>
</evidence>
<dbReference type="GO" id="GO:0070043">
    <property type="term" value="F:rRNA (guanine-N7-)-methyltransferase activity"/>
    <property type="evidence" value="ECO:0007669"/>
    <property type="project" value="UniProtKB-UniRule"/>
</dbReference>
<comment type="subcellular location">
    <subcellularLocation>
        <location evidence="6">Cytoplasm</location>
    </subcellularLocation>
</comment>
<keyword evidence="2 6" id="KW-0698">rRNA processing</keyword>
<sequence>MKERAIAGYRRDDVVQNDDVVNDEGDGDAALALAEEQARAQARELFDDFSVINNYVDKLITDGVTRGLLGPKEPSRIWSRHILNCAALGELLPFGADLIDVGSGAGLPGIVLAIARPDLHVTLLEPMLRRWTFLGRVVDQLDLADRVNVVRGRAEDCPDSYEVVTARAVARLPKLLSWTIPLFYPDGQLLALKGDSAMDEVAEAAQLLEASDLSAEVVQVRAHPGAEMTNVVRVTRS</sequence>
<dbReference type="PIRSF" id="PIRSF003078">
    <property type="entry name" value="GidB"/>
    <property type="match status" value="1"/>
</dbReference>
<keyword evidence="1 6" id="KW-0963">Cytoplasm</keyword>
<feature type="binding site" evidence="6">
    <location>
        <position position="102"/>
    </location>
    <ligand>
        <name>S-adenosyl-L-methionine</name>
        <dbReference type="ChEBI" id="CHEBI:59789"/>
    </ligand>
</feature>
<protein>
    <recommendedName>
        <fullName evidence="6">Ribosomal RNA small subunit methyltransferase G</fullName>
        <ecNumber evidence="6">2.1.1.-</ecNumber>
    </recommendedName>
    <alternativeName>
        <fullName evidence="6">16S rRNA 7-methylguanosine methyltransferase</fullName>
        <shortName evidence="6">16S rRNA m7G methyltransferase</shortName>
    </alternativeName>
</protein>
<dbReference type="Proteomes" id="UP000279336">
    <property type="component" value="Unassembled WGS sequence"/>
</dbReference>
<evidence type="ECO:0000313" key="7">
    <source>
        <dbReference type="EMBL" id="RLP08604.1"/>
    </source>
</evidence>
<feature type="binding site" evidence="6">
    <location>
        <begin position="154"/>
        <end position="155"/>
    </location>
    <ligand>
        <name>S-adenosyl-L-methionine</name>
        <dbReference type="ChEBI" id="CHEBI:59789"/>
    </ligand>
</feature>
<dbReference type="NCBIfam" id="TIGR00138">
    <property type="entry name" value="rsmG_gidB"/>
    <property type="match status" value="1"/>
</dbReference>
<feature type="binding site" evidence="6">
    <location>
        <position position="167"/>
    </location>
    <ligand>
        <name>S-adenosyl-L-methionine</name>
        <dbReference type="ChEBI" id="CHEBI:59789"/>
    </ligand>
</feature>
<comment type="caution">
    <text evidence="7">The sequence shown here is derived from an EMBL/GenBank/DDBJ whole genome shotgun (WGS) entry which is preliminary data.</text>
</comment>
<evidence type="ECO:0000256" key="5">
    <source>
        <dbReference type="ARBA" id="ARBA00022691"/>
    </source>
</evidence>
<evidence type="ECO:0000313" key="8">
    <source>
        <dbReference type="Proteomes" id="UP000279336"/>
    </source>
</evidence>
<evidence type="ECO:0000256" key="1">
    <source>
        <dbReference type="ARBA" id="ARBA00022490"/>
    </source>
</evidence>
<keyword evidence="5 6" id="KW-0949">S-adenosyl-L-methionine</keyword>
<dbReference type="OrthoDB" id="9808773at2"/>
<dbReference type="GO" id="GO:0005829">
    <property type="term" value="C:cytosol"/>
    <property type="evidence" value="ECO:0007669"/>
    <property type="project" value="TreeGrafter"/>
</dbReference>
<comment type="caution">
    <text evidence="6">Lacks conserved residue(s) required for the propagation of feature annotation.</text>
</comment>